<sequence>MNRLILVCAIAVSMIFVAFGVSQGTVSGDSGDAMLVLLPGIALAILKPGKGCALRGCKG</sequence>
<dbReference type="EMBL" id="CP064654">
    <property type="protein sequence ID" value="QPC98813.1"/>
    <property type="molecule type" value="Genomic_DNA"/>
</dbReference>
<dbReference type="AlphaFoldDB" id="A0A7S8F476"/>
<accession>A0A7S8F476</accession>
<dbReference type="RefSeq" id="WP_200981817.1">
    <property type="nucleotide sequence ID" value="NZ_CP064654.1"/>
</dbReference>
<evidence type="ECO:0000313" key="2">
    <source>
        <dbReference type="Proteomes" id="UP000594459"/>
    </source>
</evidence>
<organism evidence="1 2">
    <name type="scientific">Qipengyuania soli</name>
    <dbReference type="NCBI Taxonomy" id="2782568"/>
    <lineage>
        <taxon>Bacteria</taxon>
        <taxon>Pseudomonadati</taxon>
        <taxon>Pseudomonadota</taxon>
        <taxon>Alphaproteobacteria</taxon>
        <taxon>Sphingomonadales</taxon>
        <taxon>Erythrobacteraceae</taxon>
        <taxon>Qipengyuania</taxon>
    </lineage>
</organism>
<keyword evidence="2" id="KW-1185">Reference proteome</keyword>
<protein>
    <submittedName>
        <fullName evidence="1">Uncharacterized protein</fullName>
    </submittedName>
</protein>
<gene>
    <name evidence="1" type="ORF">IRL76_13415</name>
</gene>
<reference evidence="1 2" key="1">
    <citation type="submission" date="2020-11" db="EMBL/GenBank/DDBJ databases">
        <title>The genome sequence of Erythrobacter sp. 6D36.</title>
        <authorList>
            <person name="Liu Y."/>
        </authorList>
    </citation>
    <scope>NUCLEOTIDE SEQUENCE [LARGE SCALE GENOMIC DNA]</scope>
    <source>
        <strain evidence="1 2">6D36</strain>
    </source>
</reference>
<dbReference type="KEGG" id="qso:IRL76_13415"/>
<name>A0A7S8F476_9SPHN</name>
<evidence type="ECO:0000313" key="1">
    <source>
        <dbReference type="EMBL" id="QPC98813.1"/>
    </source>
</evidence>
<proteinExistence type="predicted"/>
<dbReference type="Proteomes" id="UP000594459">
    <property type="component" value="Chromosome"/>
</dbReference>